<dbReference type="RefSeq" id="XP_010278934.1">
    <property type="nucleotide sequence ID" value="XM_010280632.2"/>
</dbReference>
<protein>
    <recommendedName>
        <fullName evidence="2">RING-type E3 ubiquitin transferase</fullName>
        <ecNumber evidence="2">2.3.2.27</ecNumber>
    </recommendedName>
</protein>
<keyword evidence="5 8" id="KW-0863">Zinc-finger</keyword>
<feature type="domain" description="RING-type" evidence="11">
    <location>
        <begin position="374"/>
        <end position="415"/>
    </location>
</feature>
<keyword evidence="10" id="KW-1133">Transmembrane helix</keyword>
<dbReference type="Pfam" id="PF13639">
    <property type="entry name" value="zf-RING_2"/>
    <property type="match status" value="1"/>
</dbReference>
<dbReference type="PANTHER" id="PTHR15710">
    <property type="entry name" value="E3 UBIQUITIN-PROTEIN LIGASE PRAJA"/>
    <property type="match status" value="1"/>
</dbReference>
<evidence type="ECO:0000256" key="10">
    <source>
        <dbReference type="SAM" id="Phobius"/>
    </source>
</evidence>
<dbReference type="EC" id="2.3.2.27" evidence="2"/>
<dbReference type="SUPFAM" id="SSF57850">
    <property type="entry name" value="RING/U-box"/>
    <property type="match status" value="1"/>
</dbReference>
<evidence type="ECO:0000256" key="6">
    <source>
        <dbReference type="ARBA" id="ARBA00022786"/>
    </source>
</evidence>
<dbReference type="eggNOG" id="KOG0800">
    <property type="taxonomic scope" value="Eukaryota"/>
</dbReference>
<evidence type="ECO:0000256" key="7">
    <source>
        <dbReference type="ARBA" id="ARBA00022833"/>
    </source>
</evidence>
<evidence type="ECO:0000313" key="13">
    <source>
        <dbReference type="RefSeq" id="XP_010278933.1"/>
    </source>
</evidence>
<feature type="compositionally biased region" description="Polar residues" evidence="9">
    <location>
        <begin position="432"/>
        <end position="445"/>
    </location>
</feature>
<dbReference type="PROSITE" id="PS50089">
    <property type="entry name" value="ZF_RING_2"/>
    <property type="match status" value="1"/>
</dbReference>
<evidence type="ECO:0000256" key="8">
    <source>
        <dbReference type="PROSITE-ProRule" id="PRU00175"/>
    </source>
</evidence>
<evidence type="ECO:0000256" key="1">
    <source>
        <dbReference type="ARBA" id="ARBA00000900"/>
    </source>
</evidence>
<keyword evidence="10" id="KW-0472">Membrane</keyword>
<dbReference type="InterPro" id="IPR013083">
    <property type="entry name" value="Znf_RING/FYVE/PHD"/>
</dbReference>
<feature type="transmembrane region" description="Helical" evidence="10">
    <location>
        <begin position="484"/>
        <end position="504"/>
    </location>
</feature>
<dbReference type="AlphaFoldDB" id="A0A1U8BP48"/>
<dbReference type="RefSeq" id="XP_010278933.1">
    <property type="nucleotide sequence ID" value="XM_010280631.2"/>
</dbReference>
<dbReference type="InterPro" id="IPR001841">
    <property type="entry name" value="Znf_RING"/>
</dbReference>
<dbReference type="GO" id="GO:0006511">
    <property type="term" value="P:ubiquitin-dependent protein catabolic process"/>
    <property type="evidence" value="ECO:0000318"/>
    <property type="project" value="GO_Central"/>
</dbReference>
<evidence type="ECO:0000256" key="9">
    <source>
        <dbReference type="SAM" id="MobiDB-lite"/>
    </source>
</evidence>
<dbReference type="OMA" id="RRWWCPF"/>
<evidence type="ECO:0000256" key="2">
    <source>
        <dbReference type="ARBA" id="ARBA00012483"/>
    </source>
</evidence>
<dbReference type="Gene3D" id="3.30.40.10">
    <property type="entry name" value="Zinc/RING finger domain, C3HC4 (zinc finger)"/>
    <property type="match status" value="1"/>
</dbReference>
<sequence>MDAESHNIPLEDETAELSQMNSSAVVNHSDQMEAHCGLCQRIFYTDNEVSEDPETINVCRDCKAMFLEDLEMTIRESHQRRPPRGRRARYSRSSESIEDLFSQQFSHLINLVRHNQHTVPISTFEHGTQLIEGDAAATGLRHASSHTTPSGSRRWRRVLSDNESEGFDNYDSVFGESESNVSFSWNGVFHGESDAISFSAYGGDSDISVDGNGFLDREIFIQPDDGSNINSDTDIDPMHAGPNYWDSDDEDVGDVGWEGDGFEENTIETRGAEGWVQNAVTRSPGENDGPMNWLRGIPSPESGGIHWRIHESRRTYMGRFGDYLDSRGFEELLDQLAQSDNSRQGAPPAAASFVDSLPRIVVNEEQEKGGGLVCAICKDSLPIGTESTQLPCLHFYHPSCILPWLSARNSCPLCRYELPTDDKDYEEKRNAASRTIGNNEIQQQDPSEDGSSDVSTDCEEDETHEAGLECATVSSTRGGGRGRWFFLATAPIFSLVGIALVLWFRNSHVEGGRRGHCGFQWQHGQQVDRSSGRSFIHDQRENRKRRWWSFF</sequence>
<keyword evidence="10" id="KW-0812">Transmembrane</keyword>
<dbReference type="SMART" id="SM00184">
    <property type="entry name" value="RING"/>
    <property type="match status" value="1"/>
</dbReference>
<dbReference type="OrthoDB" id="21204at2759"/>
<dbReference type="Proteomes" id="UP000189703">
    <property type="component" value="Unplaced"/>
</dbReference>
<keyword evidence="12" id="KW-1185">Reference proteome</keyword>
<dbReference type="FunFam" id="3.30.40.10:FF:000022">
    <property type="entry name" value="E3 ubiquitin-protein ligase RING1-like"/>
    <property type="match status" value="1"/>
</dbReference>
<evidence type="ECO:0000256" key="3">
    <source>
        <dbReference type="ARBA" id="ARBA00022679"/>
    </source>
</evidence>
<feature type="region of interest" description="Disordered" evidence="9">
    <location>
        <begin position="425"/>
        <end position="458"/>
    </location>
</feature>
<name>A0A1U8BP48_NELNU</name>
<evidence type="ECO:0000313" key="14">
    <source>
        <dbReference type="RefSeq" id="XP_010278934.1"/>
    </source>
</evidence>
<proteinExistence type="predicted"/>
<evidence type="ECO:0000259" key="11">
    <source>
        <dbReference type="PROSITE" id="PS50089"/>
    </source>
</evidence>
<reference evidence="13 14" key="1">
    <citation type="submission" date="2025-04" db="UniProtKB">
        <authorList>
            <consortium name="RefSeq"/>
        </authorList>
    </citation>
    <scope>IDENTIFICATION</scope>
</reference>
<dbReference type="PANTHER" id="PTHR15710:SF242">
    <property type="entry name" value="OS06G0633500 PROTEIN"/>
    <property type="match status" value="1"/>
</dbReference>
<evidence type="ECO:0000256" key="5">
    <source>
        <dbReference type="ARBA" id="ARBA00022771"/>
    </source>
</evidence>
<feature type="compositionally biased region" description="Acidic residues" evidence="9">
    <location>
        <begin position="446"/>
        <end position="458"/>
    </location>
</feature>
<gene>
    <name evidence="13 14" type="primary">LOC104612961</name>
</gene>
<keyword evidence="3" id="KW-0808">Transferase</keyword>
<dbReference type="GO" id="GO:0061630">
    <property type="term" value="F:ubiquitin protein ligase activity"/>
    <property type="evidence" value="ECO:0000318"/>
    <property type="project" value="GO_Central"/>
</dbReference>
<keyword evidence="4" id="KW-0479">Metal-binding</keyword>
<dbReference type="GO" id="GO:0008270">
    <property type="term" value="F:zinc ion binding"/>
    <property type="evidence" value="ECO:0007669"/>
    <property type="project" value="UniProtKB-KW"/>
</dbReference>
<keyword evidence="7" id="KW-0862">Zinc</keyword>
<organism evidence="12 13">
    <name type="scientific">Nelumbo nucifera</name>
    <name type="common">Sacred lotus</name>
    <dbReference type="NCBI Taxonomy" id="4432"/>
    <lineage>
        <taxon>Eukaryota</taxon>
        <taxon>Viridiplantae</taxon>
        <taxon>Streptophyta</taxon>
        <taxon>Embryophyta</taxon>
        <taxon>Tracheophyta</taxon>
        <taxon>Spermatophyta</taxon>
        <taxon>Magnoliopsida</taxon>
        <taxon>Proteales</taxon>
        <taxon>Nelumbonaceae</taxon>
        <taxon>Nelumbo</taxon>
    </lineage>
</organism>
<comment type="catalytic activity">
    <reaction evidence="1">
        <text>S-ubiquitinyl-[E2 ubiquitin-conjugating enzyme]-L-cysteine + [acceptor protein]-L-lysine = [E2 ubiquitin-conjugating enzyme]-L-cysteine + N(6)-ubiquitinyl-[acceptor protein]-L-lysine.</text>
        <dbReference type="EC" id="2.3.2.27"/>
    </reaction>
</comment>
<evidence type="ECO:0000313" key="12">
    <source>
        <dbReference type="Proteomes" id="UP000189703"/>
    </source>
</evidence>
<evidence type="ECO:0000256" key="4">
    <source>
        <dbReference type="ARBA" id="ARBA00022723"/>
    </source>
</evidence>
<keyword evidence="6" id="KW-0833">Ubl conjugation pathway</keyword>
<dbReference type="GeneID" id="104612961"/>
<dbReference type="KEGG" id="nnu:104612961"/>
<accession>A0A1U8BP48</accession>